<protein>
    <submittedName>
        <fullName evidence="4">Branched chain amino acid aminotransferase</fullName>
    </submittedName>
</protein>
<dbReference type="Gene3D" id="3.20.10.10">
    <property type="entry name" value="D-amino Acid Aminotransferase, subunit A, domain 2"/>
    <property type="match status" value="1"/>
</dbReference>
<dbReference type="SUPFAM" id="SSF56752">
    <property type="entry name" value="D-aminoacid aminotransferase-like PLP-dependent enzymes"/>
    <property type="match status" value="1"/>
</dbReference>
<dbReference type="Pfam" id="PF01063">
    <property type="entry name" value="Aminotran_4"/>
    <property type="match status" value="1"/>
</dbReference>
<dbReference type="GO" id="GO:0046394">
    <property type="term" value="P:carboxylic acid biosynthetic process"/>
    <property type="evidence" value="ECO:0007669"/>
    <property type="project" value="UniProtKB-ARBA"/>
</dbReference>
<dbReference type="FunFam" id="3.20.10.10:FF:000002">
    <property type="entry name" value="D-alanine aminotransferase"/>
    <property type="match status" value="1"/>
</dbReference>
<keyword evidence="4" id="KW-0808">Transferase</keyword>
<comment type="cofactor">
    <cofactor evidence="1">
        <name>pyridoxal 5'-phosphate</name>
        <dbReference type="ChEBI" id="CHEBI:597326"/>
    </cofactor>
</comment>
<dbReference type="EMBL" id="BIXY01000050">
    <property type="protein sequence ID" value="GCF09759.1"/>
    <property type="molecule type" value="Genomic_DNA"/>
</dbReference>
<dbReference type="PANTHER" id="PTHR42743:SF11">
    <property type="entry name" value="AMINODEOXYCHORISMATE LYASE"/>
    <property type="match status" value="1"/>
</dbReference>
<dbReference type="InterPro" id="IPR001544">
    <property type="entry name" value="Aminotrans_IV"/>
</dbReference>
<dbReference type="InterPro" id="IPR043131">
    <property type="entry name" value="BCAT-like_N"/>
</dbReference>
<reference evidence="4 5" key="1">
    <citation type="submission" date="2019-01" db="EMBL/GenBank/DDBJ databases">
        <title>Draft genome sequence of Dictyobacter sp. Uno17.</title>
        <authorList>
            <person name="Wang C.M."/>
            <person name="Zheng Y."/>
            <person name="Sakai Y."/>
            <person name="Abe K."/>
            <person name="Yokota A."/>
            <person name="Yabe S."/>
        </authorList>
    </citation>
    <scope>NUCLEOTIDE SEQUENCE [LARGE SCALE GENOMIC DNA]</scope>
    <source>
        <strain evidence="4 5">Uno17</strain>
    </source>
</reference>
<keyword evidence="4" id="KW-0032">Aminotransferase</keyword>
<name>A0A5A5TFI2_9CHLR</name>
<comment type="caution">
    <text evidence="4">The sequence shown here is derived from an EMBL/GenBank/DDBJ whole genome shotgun (WGS) entry which is preliminary data.</text>
</comment>
<dbReference type="RefSeq" id="WP_149402679.1">
    <property type="nucleotide sequence ID" value="NZ_BIXY01000050.1"/>
</dbReference>
<dbReference type="InterPro" id="IPR043132">
    <property type="entry name" value="BCAT-like_C"/>
</dbReference>
<evidence type="ECO:0000256" key="2">
    <source>
        <dbReference type="ARBA" id="ARBA00009320"/>
    </source>
</evidence>
<sequence length="279" mass="31646">MDQTAWWYINGRWVHPQDATISINDVGLLRGYSVFESLRTYHRRPFHLEEHLKRLYNSARLIELEVAYSYEFLAQIVLEIIQRNPYEHAAVRLLVTGGISEDGVLPSAQSGLAVMINPLPERDMERFARGCKLITTSLTRMTPEAKTSNYVAAIRALKAASQQGASDALFVNEQGHVLEGTRSNFFVFRGDTLITARAEVLLGVTRNTVLDLARERFTIHERPILLDELHEIDEAFITSSSKEITPVLWINDRTIGNGKPGPRTTELEQRFIDLIEQGI</sequence>
<evidence type="ECO:0000256" key="1">
    <source>
        <dbReference type="ARBA" id="ARBA00001933"/>
    </source>
</evidence>
<dbReference type="Gene3D" id="3.30.470.10">
    <property type="match status" value="1"/>
</dbReference>
<dbReference type="GO" id="GO:0008483">
    <property type="term" value="F:transaminase activity"/>
    <property type="evidence" value="ECO:0007669"/>
    <property type="project" value="UniProtKB-KW"/>
</dbReference>
<dbReference type="PANTHER" id="PTHR42743">
    <property type="entry name" value="AMINO-ACID AMINOTRANSFERASE"/>
    <property type="match status" value="1"/>
</dbReference>
<dbReference type="Proteomes" id="UP000322530">
    <property type="component" value="Unassembled WGS sequence"/>
</dbReference>
<keyword evidence="3" id="KW-0663">Pyridoxal phosphate</keyword>
<keyword evidence="5" id="KW-1185">Reference proteome</keyword>
<dbReference type="GO" id="GO:0008652">
    <property type="term" value="P:amino acid biosynthetic process"/>
    <property type="evidence" value="ECO:0007669"/>
    <property type="project" value="UniProtKB-ARBA"/>
</dbReference>
<gene>
    <name evidence="4" type="primary">ilvE</name>
    <name evidence="4" type="ORF">KDI_33230</name>
</gene>
<organism evidence="4 5">
    <name type="scientific">Dictyobacter arantiisoli</name>
    <dbReference type="NCBI Taxonomy" id="2014874"/>
    <lineage>
        <taxon>Bacteria</taxon>
        <taxon>Bacillati</taxon>
        <taxon>Chloroflexota</taxon>
        <taxon>Ktedonobacteria</taxon>
        <taxon>Ktedonobacterales</taxon>
        <taxon>Dictyobacteraceae</taxon>
        <taxon>Dictyobacter</taxon>
    </lineage>
</organism>
<evidence type="ECO:0000256" key="3">
    <source>
        <dbReference type="ARBA" id="ARBA00022898"/>
    </source>
</evidence>
<dbReference type="CDD" id="cd00449">
    <property type="entry name" value="PLPDE_IV"/>
    <property type="match status" value="1"/>
</dbReference>
<comment type="similarity">
    <text evidence="2">Belongs to the class-IV pyridoxal-phosphate-dependent aminotransferase family.</text>
</comment>
<dbReference type="InterPro" id="IPR036038">
    <property type="entry name" value="Aminotransferase-like"/>
</dbReference>
<proteinExistence type="inferred from homology"/>
<dbReference type="InterPro" id="IPR050571">
    <property type="entry name" value="Class-IV_PLP-Dep_Aminotrnsfr"/>
</dbReference>
<evidence type="ECO:0000313" key="4">
    <source>
        <dbReference type="EMBL" id="GCF09759.1"/>
    </source>
</evidence>
<dbReference type="AlphaFoldDB" id="A0A5A5TFI2"/>
<evidence type="ECO:0000313" key="5">
    <source>
        <dbReference type="Proteomes" id="UP000322530"/>
    </source>
</evidence>
<accession>A0A5A5TFI2</accession>
<dbReference type="OrthoDB" id="9805628at2"/>